<proteinExistence type="predicted"/>
<reference evidence="2" key="1">
    <citation type="submission" date="2018-05" db="EMBL/GenBank/DDBJ databases">
        <authorList>
            <person name="Lanie J.A."/>
            <person name="Ng W.-L."/>
            <person name="Kazmierczak K.M."/>
            <person name="Andrzejewski T.M."/>
            <person name="Davidsen T.M."/>
            <person name="Wayne K.J."/>
            <person name="Tettelin H."/>
            <person name="Glass J.I."/>
            <person name="Rusch D."/>
            <person name="Podicherti R."/>
            <person name="Tsui H.-C.T."/>
            <person name="Winkler M.E."/>
        </authorList>
    </citation>
    <scope>NUCLEOTIDE SEQUENCE</scope>
</reference>
<name>A0A381ZE47_9ZZZZ</name>
<dbReference type="AntiFam" id="ANF00011">
    <property type="entry name" value="tRNA translation"/>
</dbReference>
<evidence type="ECO:0000313" key="2">
    <source>
        <dbReference type="EMBL" id="SVA87384.1"/>
    </source>
</evidence>
<dbReference type="EMBL" id="UINC01020921">
    <property type="protein sequence ID" value="SVA87384.1"/>
    <property type="molecule type" value="Genomic_DNA"/>
</dbReference>
<organism evidence="2">
    <name type="scientific">marine metagenome</name>
    <dbReference type="NCBI Taxonomy" id="408172"/>
    <lineage>
        <taxon>unclassified sequences</taxon>
        <taxon>metagenomes</taxon>
        <taxon>ecological metagenomes</taxon>
    </lineage>
</organism>
<dbReference type="AlphaFoldDB" id="A0A381ZE47"/>
<accession>A0A381ZE47</accession>
<evidence type="ECO:0000256" key="1">
    <source>
        <dbReference type="SAM" id="MobiDB-lite"/>
    </source>
</evidence>
<sequence length="72" mass="8054">MVGRKGLEPSNLAALDPKSSVSTNSTTGPLIFRFYVDLEELTTMKVNITKYWGERWDSNPRHQAPQACALTN</sequence>
<protein>
    <submittedName>
        <fullName evidence="2">Uncharacterized protein</fullName>
    </submittedName>
</protein>
<gene>
    <name evidence="2" type="ORF">METZ01_LOCUS140238</name>
</gene>
<feature type="region of interest" description="Disordered" evidence="1">
    <location>
        <begin position="1"/>
        <end position="26"/>
    </location>
</feature>